<dbReference type="AlphaFoldDB" id="A0A383C2R0"/>
<organism evidence="1">
    <name type="scientific">marine metagenome</name>
    <dbReference type="NCBI Taxonomy" id="408172"/>
    <lineage>
        <taxon>unclassified sequences</taxon>
        <taxon>metagenomes</taxon>
        <taxon>ecological metagenomes</taxon>
    </lineage>
</organism>
<reference evidence="1" key="1">
    <citation type="submission" date="2018-05" db="EMBL/GenBank/DDBJ databases">
        <authorList>
            <person name="Lanie J.A."/>
            <person name="Ng W.-L."/>
            <person name="Kazmierczak K.M."/>
            <person name="Andrzejewski T.M."/>
            <person name="Davidsen T.M."/>
            <person name="Wayne K.J."/>
            <person name="Tettelin H."/>
            <person name="Glass J.I."/>
            <person name="Rusch D."/>
            <person name="Podicherti R."/>
            <person name="Tsui H.-C.T."/>
            <person name="Winkler M.E."/>
        </authorList>
    </citation>
    <scope>NUCLEOTIDE SEQUENCE</scope>
</reference>
<feature type="non-terminal residue" evidence="1">
    <location>
        <position position="63"/>
    </location>
</feature>
<sequence>MKIRPLKGKITVQILEDPRKEQVTKAGVILLADNATEAGMKPRWFKAIAVHPEEEDVKEGDYV</sequence>
<accession>A0A383C2R0</accession>
<proteinExistence type="predicted"/>
<evidence type="ECO:0000313" key="1">
    <source>
        <dbReference type="EMBL" id="SVE25875.1"/>
    </source>
</evidence>
<name>A0A383C2R0_9ZZZZ</name>
<protein>
    <submittedName>
        <fullName evidence="1">Uncharacterized protein</fullName>
    </submittedName>
</protein>
<dbReference type="EMBL" id="UINC01204928">
    <property type="protein sequence ID" value="SVE25875.1"/>
    <property type="molecule type" value="Genomic_DNA"/>
</dbReference>
<gene>
    <name evidence="1" type="ORF">METZ01_LOCUS478729</name>
</gene>